<dbReference type="InterPro" id="IPR023214">
    <property type="entry name" value="HAD_sf"/>
</dbReference>
<proteinExistence type="predicted"/>
<dbReference type="InterPro" id="IPR036412">
    <property type="entry name" value="HAD-like_sf"/>
</dbReference>
<dbReference type="STRING" id="29354.IO98_03020"/>
<dbReference type="PANTHER" id="PTHR47478:SF1">
    <property type="entry name" value="PYRIMIDINE 5'-NUCLEOTIDASE YJJG"/>
    <property type="match status" value="1"/>
</dbReference>
<dbReference type="InterPro" id="IPR006439">
    <property type="entry name" value="HAD-SF_hydro_IA"/>
</dbReference>
<evidence type="ECO:0000313" key="1">
    <source>
        <dbReference type="EMBL" id="KEZ91405.1"/>
    </source>
</evidence>
<dbReference type="SFLD" id="SFLDS00003">
    <property type="entry name" value="Haloacid_Dehalogenase"/>
    <property type="match status" value="1"/>
</dbReference>
<name>A0A084JR21_9FIRM</name>
<evidence type="ECO:0000313" key="2">
    <source>
        <dbReference type="Proteomes" id="UP000028525"/>
    </source>
</evidence>
<dbReference type="SFLD" id="SFLDG01135">
    <property type="entry name" value="C1.5.6:_HAD__Beta-PGM__Phospha"/>
    <property type="match status" value="1"/>
</dbReference>
<gene>
    <name evidence="1" type="ORF">IO98_03020</name>
</gene>
<dbReference type="PANTHER" id="PTHR47478">
    <property type="match status" value="1"/>
</dbReference>
<sequence length="223" mass="25994">MYQIFLLDIDNTLLDFDAAEEQGFIKMIQSYDLEFHDEMLSQYKKMNRHLWDLLEQEKIGREELLNTRFHEFFRLYDMEINGEEAEGRYREHLGNNSDLIPGAKEALIQLKQMGKQLYTASNGVYSTQIQRLKNAGIFHLFEGMFISEKVGYEKPSLYFFQHCFNHIPNFEKEKTIMVGDSISSDIQGAVNAGIDSCLFIRSLEPMQTAATHTIHDITELLNF</sequence>
<dbReference type="OrthoDB" id="9802350at2"/>
<dbReference type="SFLD" id="SFLDG01129">
    <property type="entry name" value="C1.5:_HAD__Beta-PGM__Phosphata"/>
    <property type="match status" value="1"/>
</dbReference>
<accession>A0A084JR21</accession>
<dbReference type="SUPFAM" id="SSF56784">
    <property type="entry name" value="HAD-like"/>
    <property type="match status" value="1"/>
</dbReference>
<keyword evidence="2" id="KW-1185">Reference proteome</keyword>
<dbReference type="InterPro" id="IPR023198">
    <property type="entry name" value="PGP-like_dom2"/>
</dbReference>
<dbReference type="Proteomes" id="UP000028525">
    <property type="component" value="Unassembled WGS sequence"/>
</dbReference>
<dbReference type="RefSeq" id="WP_038277740.1">
    <property type="nucleotide sequence ID" value="NZ_JPME01000004.1"/>
</dbReference>
<comment type="caution">
    <text evidence="1">The sequence shown here is derived from an EMBL/GenBank/DDBJ whole genome shotgun (WGS) entry which is preliminary data.</text>
</comment>
<dbReference type="Gene3D" id="3.40.50.1000">
    <property type="entry name" value="HAD superfamily/HAD-like"/>
    <property type="match status" value="1"/>
</dbReference>
<dbReference type="NCBIfam" id="TIGR01549">
    <property type="entry name" value="HAD-SF-IA-v1"/>
    <property type="match status" value="1"/>
</dbReference>
<dbReference type="NCBIfam" id="TIGR02254">
    <property type="entry name" value="YjjG_YfnB"/>
    <property type="match status" value="1"/>
</dbReference>
<reference evidence="1 2" key="1">
    <citation type="submission" date="2014-07" db="EMBL/GenBank/DDBJ databases">
        <title>Draft genome of Clostridium celerecrescens 152B isolated from sediments associated with methane hydrate from Krishna Godavari basin.</title>
        <authorList>
            <person name="Honkalas V.S."/>
            <person name="Dabir A.P."/>
            <person name="Arora P."/>
            <person name="Dhakephalkar P.K."/>
        </authorList>
    </citation>
    <scope>NUCLEOTIDE SEQUENCE [LARGE SCALE GENOMIC DNA]</scope>
    <source>
        <strain evidence="1 2">152B</strain>
    </source>
</reference>
<dbReference type="InterPro" id="IPR011951">
    <property type="entry name" value="HAD-SF_hydro_IA_YjjG/PynA"/>
</dbReference>
<protein>
    <submittedName>
        <fullName evidence="1">Haloacid dehalogenase</fullName>
    </submittedName>
</protein>
<organism evidence="1 2">
    <name type="scientific">Lacrimispora celerecrescens</name>
    <dbReference type="NCBI Taxonomy" id="29354"/>
    <lineage>
        <taxon>Bacteria</taxon>
        <taxon>Bacillati</taxon>
        <taxon>Bacillota</taxon>
        <taxon>Clostridia</taxon>
        <taxon>Lachnospirales</taxon>
        <taxon>Lachnospiraceae</taxon>
        <taxon>Lacrimispora</taxon>
    </lineage>
</organism>
<dbReference type="Gene3D" id="1.10.150.240">
    <property type="entry name" value="Putative phosphatase, domain 2"/>
    <property type="match status" value="1"/>
</dbReference>
<dbReference type="GO" id="GO:0008253">
    <property type="term" value="F:5'-nucleotidase activity"/>
    <property type="evidence" value="ECO:0007669"/>
    <property type="project" value="InterPro"/>
</dbReference>
<dbReference type="Pfam" id="PF00702">
    <property type="entry name" value="Hydrolase"/>
    <property type="match status" value="1"/>
</dbReference>
<dbReference type="EMBL" id="JPME01000004">
    <property type="protein sequence ID" value="KEZ91405.1"/>
    <property type="molecule type" value="Genomic_DNA"/>
</dbReference>
<dbReference type="InterPro" id="IPR052550">
    <property type="entry name" value="Pyrimidine_5'-ntase_YjjG"/>
</dbReference>
<dbReference type="AlphaFoldDB" id="A0A084JR21"/>